<name>A0A098DTQ1_GIBZE</name>
<proteinExistence type="predicted"/>
<reference evidence="2 4" key="3">
    <citation type="journal article" date="2015" name="BMC Genomics">
        <title>The completed genome sequence of the pathogenic ascomycete fungus Fusarium graminearum.</title>
        <authorList>
            <person name="King R."/>
            <person name="Urban M."/>
            <person name="Hammond-Kosack M.C."/>
            <person name="Hassani-Pak K."/>
            <person name="Hammond-Kosack K.E."/>
        </authorList>
    </citation>
    <scope>NUCLEOTIDE SEQUENCE [LARGE SCALE GENOMIC DNA]</scope>
    <source>
        <strain evidence="4">ATCC MYA-4620 / CBS 123657 / FGSC 9075 / NRRL 31084 / PH-1</strain>
        <strain evidence="2">PH-1</strain>
    </source>
</reference>
<keyword evidence="4" id="KW-1185">Reference proteome</keyword>
<evidence type="ECO:0000313" key="2">
    <source>
        <dbReference type="EMBL" id="CEF85256.1"/>
    </source>
</evidence>
<gene>
    <name evidence="2" type="ORF">FGRAMPH1_01T25981</name>
</gene>
<dbReference type="AlphaFoldDB" id="A0A098DTQ1"/>
<accession>A0A0E0SFP3</accession>
<reference evidence="3" key="4">
    <citation type="submission" date="2017-01" db="UniProtKB">
        <authorList>
            <consortium name="EnsemblFungi"/>
        </authorList>
    </citation>
    <scope>IDENTIFICATION</scope>
    <source>
        <strain evidence="3">PH-1 / ATCC MYA-4620 / FGSC 9075 / NRRL 31084</strain>
    </source>
</reference>
<dbReference type="InParanoid" id="A0A098DTQ1"/>
<accession>A0A098DTQ1</accession>
<dbReference type="EMBL" id="HG970335">
    <property type="protein sequence ID" value="CEF85256.1"/>
    <property type="molecule type" value="Genomic_DNA"/>
</dbReference>
<feature type="region of interest" description="Disordered" evidence="1">
    <location>
        <begin position="1"/>
        <end position="25"/>
    </location>
</feature>
<organism evidence="2 4">
    <name type="scientific">Gibberella zeae (strain ATCC MYA-4620 / CBS 123657 / FGSC 9075 / NRRL 31084 / PH-1)</name>
    <name type="common">Wheat head blight fungus</name>
    <name type="synonym">Fusarium graminearum</name>
    <dbReference type="NCBI Taxonomy" id="229533"/>
    <lineage>
        <taxon>Eukaryota</taxon>
        <taxon>Fungi</taxon>
        <taxon>Dikarya</taxon>
        <taxon>Ascomycota</taxon>
        <taxon>Pezizomycotina</taxon>
        <taxon>Sordariomycetes</taxon>
        <taxon>Hypocreomycetidae</taxon>
        <taxon>Hypocreales</taxon>
        <taxon>Nectriaceae</taxon>
        <taxon>Fusarium</taxon>
    </lineage>
</organism>
<reference evidence="3 4" key="1">
    <citation type="journal article" date="2007" name="Science">
        <title>The Fusarium graminearum genome reveals a link between localized polymorphism and pathogen specialization.</title>
        <authorList>
            <person name="Cuomo C.A."/>
            <person name="Gueldener U."/>
            <person name="Xu J.-R."/>
            <person name="Trail F."/>
            <person name="Turgeon B.G."/>
            <person name="Di Pietro A."/>
            <person name="Walton J.D."/>
            <person name="Ma L.-J."/>
            <person name="Baker S.E."/>
            <person name="Rep M."/>
            <person name="Adam G."/>
            <person name="Antoniw J."/>
            <person name="Baldwin T."/>
            <person name="Calvo S.E."/>
            <person name="Chang Y.-L."/>
            <person name="DeCaprio D."/>
            <person name="Gale L.R."/>
            <person name="Gnerre S."/>
            <person name="Goswami R.S."/>
            <person name="Hammond-Kosack K."/>
            <person name="Harris L.J."/>
            <person name="Hilburn K."/>
            <person name="Kennell J.C."/>
            <person name="Kroken S."/>
            <person name="Magnuson J.K."/>
            <person name="Mannhaupt G."/>
            <person name="Mauceli E.W."/>
            <person name="Mewes H.-W."/>
            <person name="Mitterbauer R."/>
            <person name="Muehlbauer G."/>
            <person name="Muensterkoetter M."/>
            <person name="Nelson D."/>
            <person name="O'Donnell K."/>
            <person name="Ouellet T."/>
            <person name="Qi W."/>
            <person name="Quesneville H."/>
            <person name="Roncero M.I.G."/>
            <person name="Seong K.-Y."/>
            <person name="Tetko I.V."/>
            <person name="Urban M."/>
            <person name="Waalwijk C."/>
            <person name="Ward T.J."/>
            <person name="Yao J."/>
            <person name="Birren B.W."/>
            <person name="Kistler H.C."/>
        </authorList>
    </citation>
    <scope>NUCLEOTIDE SEQUENCE [LARGE SCALE GENOMIC DNA]</scope>
    <source>
        <strain evidence="4">ATCC MYA-4620 / CBS 123657 / FGSC 9075 / NRRL 31084 / PH-1</strain>
        <strain evidence="3">PH-1 / ATCC MYA-4620 / FGSC 9075 / NRRL 31084</strain>
    </source>
</reference>
<sequence>MSSLLSPPLSAKTAARRSLTRTSSSLRCTLRRTMRSFGLRRSAGPTISSKSGIC</sequence>
<evidence type="ECO:0000313" key="3">
    <source>
        <dbReference type="EnsemblFungi" id="CEF85256"/>
    </source>
</evidence>
<dbReference type="EnsemblFungi" id="CEF85256">
    <property type="protein sequence ID" value="CEF85256"/>
    <property type="gene ID" value="FGRRES_07919_M"/>
</dbReference>
<evidence type="ECO:0000256" key="1">
    <source>
        <dbReference type="SAM" id="MobiDB-lite"/>
    </source>
</evidence>
<evidence type="ECO:0000313" key="4">
    <source>
        <dbReference type="Proteomes" id="UP000070720"/>
    </source>
</evidence>
<reference evidence="3 4" key="2">
    <citation type="journal article" date="2010" name="Nature">
        <title>Comparative genomics reveals mobile pathogenicity chromosomes in Fusarium.</title>
        <authorList>
            <person name="Ma L.J."/>
            <person name="van der Does H.C."/>
            <person name="Borkovich K.A."/>
            <person name="Coleman J.J."/>
            <person name="Daboussi M.J."/>
            <person name="Di Pietro A."/>
            <person name="Dufresne M."/>
            <person name="Freitag M."/>
            <person name="Grabherr M."/>
            <person name="Henrissat B."/>
            <person name="Houterman P.M."/>
            <person name="Kang S."/>
            <person name="Shim W.B."/>
            <person name="Woloshuk C."/>
            <person name="Xie X."/>
            <person name="Xu J.R."/>
            <person name="Antoniw J."/>
            <person name="Baker S.E."/>
            <person name="Bluhm B.H."/>
            <person name="Breakspear A."/>
            <person name="Brown D.W."/>
            <person name="Butchko R.A."/>
            <person name="Chapman S."/>
            <person name="Coulson R."/>
            <person name="Coutinho P.M."/>
            <person name="Danchin E.G."/>
            <person name="Diener A."/>
            <person name="Gale L.R."/>
            <person name="Gardiner D.M."/>
            <person name="Goff S."/>
            <person name="Hammond-Kosack K.E."/>
            <person name="Hilburn K."/>
            <person name="Hua-Van A."/>
            <person name="Jonkers W."/>
            <person name="Kazan K."/>
            <person name="Kodira C.D."/>
            <person name="Koehrsen M."/>
            <person name="Kumar L."/>
            <person name="Lee Y.H."/>
            <person name="Li L."/>
            <person name="Manners J.M."/>
            <person name="Miranda-Saavedra D."/>
            <person name="Mukherjee M."/>
            <person name="Park G."/>
            <person name="Park J."/>
            <person name="Park S.Y."/>
            <person name="Proctor R.H."/>
            <person name="Regev A."/>
            <person name="Ruiz-Roldan M.C."/>
            <person name="Sain D."/>
            <person name="Sakthikumar S."/>
            <person name="Sykes S."/>
            <person name="Schwartz D.C."/>
            <person name="Turgeon B.G."/>
            <person name="Wapinski I."/>
            <person name="Yoder O."/>
            <person name="Young S."/>
            <person name="Zeng Q."/>
            <person name="Zhou S."/>
            <person name="Galagan J."/>
            <person name="Cuomo C.A."/>
            <person name="Kistler H.C."/>
            <person name="Rep M."/>
        </authorList>
    </citation>
    <scope>GENOME REANNOTATION</scope>
    <source>
        <strain evidence="4">ATCC MYA-4620 / CBS 123657 / FGSC 9075 / NRRL 31084 / PH-1</strain>
        <strain evidence="3">PH-1 / ATCC MYA-4620 / FGSC 9075 / NRRL 31084</strain>
    </source>
</reference>
<protein>
    <submittedName>
        <fullName evidence="2">Chromosome 4, complete genome</fullName>
    </submittedName>
</protein>
<dbReference type="Proteomes" id="UP000070720">
    <property type="component" value="Chromosome 4"/>
</dbReference>